<dbReference type="Proteomes" id="UP000013111">
    <property type="component" value="Unassembled WGS sequence"/>
</dbReference>
<dbReference type="AlphaFoldDB" id="A0A831A472"/>
<dbReference type="GO" id="GO:0030254">
    <property type="term" value="P:protein secretion by the type III secretion system"/>
    <property type="evidence" value="ECO:0007669"/>
    <property type="project" value="InterPro"/>
</dbReference>
<comment type="caution">
    <text evidence="1">The sequence shown here is derived from an EMBL/GenBank/DDBJ whole genome shotgun (WGS) entry which is preliminary data.</text>
</comment>
<reference evidence="1 2" key="1">
    <citation type="submission" date="2012-11" db="EMBL/GenBank/DDBJ databases">
        <authorList>
            <person name="Linke B."/>
        </authorList>
    </citation>
    <scope>NUCLEOTIDE SEQUENCE [LARGE SCALE GENOMIC DNA]</scope>
    <source>
        <strain evidence="2">CFBP 1232</strain>
    </source>
</reference>
<gene>
    <name evidence="1" type="ORF">BN437_2341</name>
</gene>
<organism evidence="1 2">
    <name type="scientific">Erwinia amylovora NBRC 12687 = CFBP 1232</name>
    <dbReference type="NCBI Taxonomy" id="1219359"/>
    <lineage>
        <taxon>Bacteria</taxon>
        <taxon>Pseudomonadati</taxon>
        <taxon>Pseudomonadota</taxon>
        <taxon>Gammaproteobacteria</taxon>
        <taxon>Enterobacterales</taxon>
        <taxon>Erwiniaceae</taxon>
        <taxon>Erwinia</taxon>
    </lineage>
</organism>
<reference evidence="1 2" key="2">
    <citation type="submission" date="2013-04" db="EMBL/GenBank/DDBJ databases">
        <title>Comparative genomics of 12 strains of Erwinia amylovora identifies a pan-genome with a large conserved core and provides insights into host specificity.</title>
        <authorList>
            <person name="Mann R.A."/>
            <person name="Smits T.H.M."/>
            <person name="Buehlmann A."/>
            <person name="Blom J."/>
            <person name="Goesmann A."/>
            <person name="Frey J.E."/>
            <person name="Plummer K.M."/>
            <person name="Beer S.V."/>
            <person name="Luck J."/>
            <person name="Duffy B."/>
            <person name="Rodoni B."/>
        </authorList>
    </citation>
    <scope>NUCLEOTIDE SEQUENCE [LARGE SCALE GENOMIC DNA]</scope>
    <source>
        <strain evidence="2">CFBP 1232</strain>
    </source>
</reference>
<accession>A0A831A472</accession>
<dbReference type="RefSeq" id="WP_004158364.1">
    <property type="nucleotide sequence ID" value="NZ_BAYW01000003.1"/>
</dbReference>
<evidence type="ECO:0008006" key="3">
    <source>
        <dbReference type="Google" id="ProtNLM"/>
    </source>
</evidence>
<dbReference type="Gene3D" id="3.30.1460.10">
    <property type="match status" value="1"/>
</dbReference>
<evidence type="ECO:0000313" key="2">
    <source>
        <dbReference type="Proteomes" id="UP000013111"/>
    </source>
</evidence>
<evidence type="ECO:0000313" key="1">
    <source>
        <dbReference type="EMBL" id="CCO94260.1"/>
    </source>
</evidence>
<dbReference type="SUPFAM" id="SSF69635">
    <property type="entry name" value="Type III secretory system chaperone-like"/>
    <property type="match status" value="1"/>
</dbReference>
<dbReference type="EMBL" id="CAPB01000023">
    <property type="protein sequence ID" value="CCO94260.1"/>
    <property type="molecule type" value="Genomic_DNA"/>
</dbReference>
<sequence length="136" mass="15267">MRNKEFHSLCGAITKVYQPATSPPAHQDDDVYRLTFDHDLSMHLIGTQPGYINIVATFPAPEVWFAPEGMESLLAENSFSLTHPAVIFGMDSKRKKLVISTRQPLNELKEEGAVKLFQKVFHLAHGMYRGEVTQPG</sequence>
<protein>
    <recommendedName>
        <fullName evidence="3">Type III chaperone protein ShcF</fullName>
    </recommendedName>
</protein>
<dbReference type="CDD" id="cd17025">
    <property type="entry name" value="T3SC_IA_ShcF-like"/>
    <property type="match status" value="1"/>
</dbReference>
<dbReference type="GeneID" id="97606471"/>
<proteinExistence type="predicted"/>
<name>A0A831A472_ERWAM</name>